<keyword evidence="2" id="KW-1185">Reference proteome</keyword>
<protein>
    <submittedName>
        <fullName evidence="1">Uncharacterized protein</fullName>
    </submittedName>
</protein>
<dbReference type="InParanoid" id="A0A165FQC8"/>
<dbReference type="Proteomes" id="UP000077266">
    <property type="component" value="Unassembled WGS sequence"/>
</dbReference>
<reference evidence="1 2" key="1">
    <citation type="journal article" date="2016" name="Mol. Biol. Evol.">
        <title>Comparative Genomics of Early-Diverging Mushroom-Forming Fungi Provides Insights into the Origins of Lignocellulose Decay Capabilities.</title>
        <authorList>
            <person name="Nagy L.G."/>
            <person name="Riley R."/>
            <person name="Tritt A."/>
            <person name="Adam C."/>
            <person name="Daum C."/>
            <person name="Floudas D."/>
            <person name="Sun H."/>
            <person name="Yadav J.S."/>
            <person name="Pangilinan J."/>
            <person name="Larsson K.H."/>
            <person name="Matsuura K."/>
            <person name="Barry K."/>
            <person name="Labutti K."/>
            <person name="Kuo R."/>
            <person name="Ohm R.A."/>
            <person name="Bhattacharya S.S."/>
            <person name="Shirouzu T."/>
            <person name="Yoshinaga Y."/>
            <person name="Martin F.M."/>
            <person name="Grigoriev I.V."/>
            <person name="Hibbett D.S."/>
        </authorList>
    </citation>
    <scope>NUCLEOTIDE SEQUENCE [LARGE SCALE GENOMIC DNA]</scope>
    <source>
        <strain evidence="1 2">HHB12029</strain>
    </source>
</reference>
<evidence type="ECO:0000313" key="2">
    <source>
        <dbReference type="Proteomes" id="UP000077266"/>
    </source>
</evidence>
<dbReference type="EMBL" id="KV426074">
    <property type="protein sequence ID" value="KZV89360.1"/>
    <property type="molecule type" value="Genomic_DNA"/>
</dbReference>
<proteinExistence type="predicted"/>
<name>A0A165FQC8_EXIGL</name>
<accession>A0A165FQC8</accession>
<evidence type="ECO:0000313" key="1">
    <source>
        <dbReference type="EMBL" id="KZV89360.1"/>
    </source>
</evidence>
<gene>
    <name evidence="1" type="ORF">EXIGLDRAFT_771801</name>
</gene>
<sequence length="205" mass="22926">MQSVYSSTSAGPHGGVYVASDLTLEYDLQQLLYRQHIINQRQREAAGYPPSDSLLFSGNPTTSSFPLTPQPLVLYAQGFVTFAAVQAVRNGTVALSDIIPRDRPDILSYTGWRQLESLCLELAAAAQQYYGYYSEHTRELYSLADDLSATVAHVESIQGVASPDSFYLRTPRASDYQLPPLPREAFYDPLYLHPTIYEEQLHRLG</sequence>
<dbReference type="AlphaFoldDB" id="A0A165FQC8"/>
<organism evidence="1 2">
    <name type="scientific">Exidia glandulosa HHB12029</name>
    <dbReference type="NCBI Taxonomy" id="1314781"/>
    <lineage>
        <taxon>Eukaryota</taxon>
        <taxon>Fungi</taxon>
        <taxon>Dikarya</taxon>
        <taxon>Basidiomycota</taxon>
        <taxon>Agaricomycotina</taxon>
        <taxon>Agaricomycetes</taxon>
        <taxon>Auriculariales</taxon>
        <taxon>Exidiaceae</taxon>
        <taxon>Exidia</taxon>
    </lineage>
</organism>